<evidence type="ECO:0000313" key="2">
    <source>
        <dbReference type="Proteomes" id="UP000218334"/>
    </source>
</evidence>
<accession>A0A2H3BM25</accession>
<reference evidence="2" key="1">
    <citation type="journal article" date="2017" name="Nat. Ecol. Evol.">
        <title>Genome expansion and lineage-specific genetic innovations in the forest pathogenic fungi Armillaria.</title>
        <authorList>
            <person name="Sipos G."/>
            <person name="Prasanna A.N."/>
            <person name="Walter M.C."/>
            <person name="O'Connor E."/>
            <person name="Balint B."/>
            <person name="Krizsan K."/>
            <person name="Kiss B."/>
            <person name="Hess J."/>
            <person name="Varga T."/>
            <person name="Slot J."/>
            <person name="Riley R."/>
            <person name="Boka B."/>
            <person name="Rigling D."/>
            <person name="Barry K."/>
            <person name="Lee J."/>
            <person name="Mihaltcheva S."/>
            <person name="LaButti K."/>
            <person name="Lipzen A."/>
            <person name="Waldron R."/>
            <person name="Moloney N.M."/>
            <person name="Sperisen C."/>
            <person name="Kredics L."/>
            <person name="Vagvoelgyi C."/>
            <person name="Patrignani A."/>
            <person name="Fitzpatrick D."/>
            <person name="Nagy I."/>
            <person name="Doyle S."/>
            <person name="Anderson J.B."/>
            <person name="Grigoriev I.V."/>
            <person name="Gueldener U."/>
            <person name="Muensterkoetter M."/>
            <person name="Nagy L.G."/>
        </authorList>
    </citation>
    <scope>NUCLEOTIDE SEQUENCE [LARGE SCALE GENOMIC DNA]</scope>
    <source>
        <strain evidence="2">28-4</strain>
    </source>
</reference>
<organism evidence="1 2">
    <name type="scientific">Armillaria solidipes</name>
    <dbReference type="NCBI Taxonomy" id="1076256"/>
    <lineage>
        <taxon>Eukaryota</taxon>
        <taxon>Fungi</taxon>
        <taxon>Dikarya</taxon>
        <taxon>Basidiomycota</taxon>
        <taxon>Agaricomycotina</taxon>
        <taxon>Agaricomycetes</taxon>
        <taxon>Agaricomycetidae</taxon>
        <taxon>Agaricales</taxon>
        <taxon>Marasmiineae</taxon>
        <taxon>Physalacriaceae</taxon>
        <taxon>Armillaria</taxon>
    </lineage>
</organism>
<dbReference type="EMBL" id="KZ293425">
    <property type="protein sequence ID" value="PBK70710.1"/>
    <property type="molecule type" value="Genomic_DNA"/>
</dbReference>
<dbReference type="Proteomes" id="UP000218334">
    <property type="component" value="Unassembled WGS sequence"/>
</dbReference>
<protein>
    <submittedName>
        <fullName evidence="1">Uncharacterized protein</fullName>
    </submittedName>
</protein>
<keyword evidence="2" id="KW-1185">Reference proteome</keyword>
<gene>
    <name evidence="1" type="ORF">ARMSODRAFT_1083741</name>
</gene>
<dbReference type="AlphaFoldDB" id="A0A2H3BM25"/>
<evidence type="ECO:0000313" key="1">
    <source>
        <dbReference type="EMBL" id="PBK70710.1"/>
    </source>
</evidence>
<sequence>MSRTYIYTAQARDTGYYITSTKCDIDGQIVATADGNGGAVPEGATLTFNKALEPINTTGVTIEGINGLYVALPPVFPSNSSIVDSFQSRIQQNATSGSKLIWSTVATKWQVDVTSTPGVYEIIPQGQDLYWFTDNAIGPIVQVKKGIEIHNTENQWTLKKCDVPGQIVATADGNGGIPDGATLTFSKALQSAITIDVTIKGINGLYVALPENATSGSKLIWSSDAVNWQVNVTSTGLYEIIPKGQDLSWFTGKLNDIGPIVQVKKGSEIIEKENKWTLNKVD</sequence>
<name>A0A2H3BM25_9AGAR</name>
<proteinExistence type="predicted"/>